<dbReference type="EMBL" id="LBWB01000016">
    <property type="protein sequence ID" value="KKR00169.1"/>
    <property type="molecule type" value="Genomic_DNA"/>
</dbReference>
<reference evidence="1 2" key="1">
    <citation type="journal article" date="2015" name="Nature">
        <title>rRNA introns, odd ribosomes, and small enigmatic genomes across a large radiation of phyla.</title>
        <authorList>
            <person name="Brown C.T."/>
            <person name="Hug L.A."/>
            <person name="Thomas B.C."/>
            <person name="Sharon I."/>
            <person name="Castelle C.J."/>
            <person name="Singh A."/>
            <person name="Wilkins M.J."/>
            <person name="Williams K.H."/>
            <person name="Banfield J.F."/>
        </authorList>
    </citation>
    <scope>NUCLEOTIDE SEQUENCE [LARGE SCALE GENOMIC DNA]</scope>
</reference>
<dbReference type="GO" id="GO:0004222">
    <property type="term" value="F:metalloendopeptidase activity"/>
    <property type="evidence" value="ECO:0007669"/>
    <property type="project" value="TreeGrafter"/>
</dbReference>
<evidence type="ECO:0000313" key="1">
    <source>
        <dbReference type="EMBL" id="KKR00169.1"/>
    </source>
</evidence>
<gene>
    <name evidence="1" type="ORF">UT24_C0016G0058</name>
</gene>
<dbReference type="Proteomes" id="UP000033881">
    <property type="component" value="Unassembled WGS sequence"/>
</dbReference>
<comment type="caution">
    <text evidence="1">The sequence shown here is derived from an EMBL/GenBank/DDBJ whole genome shotgun (WGS) entry which is preliminary data.</text>
</comment>
<evidence type="ECO:0000313" key="2">
    <source>
        <dbReference type="Proteomes" id="UP000033881"/>
    </source>
</evidence>
<dbReference type="PANTHER" id="PTHR21666:SF270">
    <property type="entry name" value="MUREIN HYDROLASE ACTIVATOR ENVC"/>
    <property type="match status" value="1"/>
</dbReference>
<dbReference type="STRING" id="1618574.UT24_C0016G0058"/>
<dbReference type="SUPFAM" id="SSF51261">
    <property type="entry name" value="Duplicated hybrid motif"/>
    <property type="match status" value="1"/>
</dbReference>
<dbReference type="InterPro" id="IPR050570">
    <property type="entry name" value="Cell_wall_metabolism_enzyme"/>
</dbReference>
<dbReference type="AlphaFoldDB" id="A0A0G0M7S1"/>
<dbReference type="PANTHER" id="PTHR21666">
    <property type="entry name" value="PEPTIDASE-RELATED"/>
    <property type="match status" value="1"/>
</dbReference>
<accession>A0A0G0M7S1</accession>
<dbReference type="CDD" id="cd12797">
    <property type="entry name" value="M23_peptidase"/>
    <property type="match status" value="1"/>
</dbReference>
<name>A0A0G0M7S1_9BACT</name>
<protein>
    <recommendedName>
        <fullName evidence="3">Peptidase M23 domain-containing protein</fullName>
    </recommendedName>
</protein>
<dbReference type="InterPro" id="IPR011055">
    <property type="entry name" value="Dup_hybrid_motif"/>
</dbReference>
<organism evidence="1 2">
    <name type="scientific">Candidatus Woesebacteria bacterium GW2011_GWB1_39_12</name>
    <dbReference type="NCBI Taxonomy" id="1618574"/>
    <lineage>
        <taxon>Bacteria</taxon>
        <taxon>Candidatus Woeseibacteriota</taxon>
    </lineage>
</organism>
<sequence>MKLLLPIDPFQLTQEFGENPNMYKKFGLKAHNGWDIKTKYPDTPVGQRYIIAPQNVQFYKQSIDPPGYGIYFEVITKAKSLWKHTFAHCHSIETFTEKKQGESMAISDNTGNSTGAHLHWTVKKIKILNSQHEVQDYNNGYFGAVNPQEYVDEVRNYNGTQPMPNTNITIEGSLYEKLVGNSTKWDEMVKYLEISSDPASTSFEDVQRVVAGLKSRITDIQTQLGNTQAELENRMEQVSRLKEQVLNNDKLRGELIQKLSDTVSEQQGMVGVYEKRLKEIQGGLEAIARTKGELNKALLECKSQSTIEQLTIADVLVLLFNKLKQIKLK</sequence>
<dbReference type="Gene3D" id="2.70.70.10">
    <property type="entry name" value="Glucose Permease (Domain IIA)"/>
    <property type="match status" value="1"/>
</dbReference>
<evidence type="ECO:0008006" key="3">
    <source>
        <dbReference type="Google" id="ProtNLM"/>
    </source>
</evidence>
<proteinExistence type="predicted"/>